<sequence>MIICFILSLYGKYIQQVIFIRLPACKTRFSLMFDRPGFAAINKRTPLY</sequence>
<dbReference type="Proteomes" id="UP000239549">
    <property type="component" value="Unassembled WGS sequence"/>
</dbReference>
<reference evidence="2" key="1">
    <citation type="submission" date="2018-02" db="EMBL/GenBank/DDBJ databases">
        <title>Genome sequence of Desulfocucumis palustris strain NAW-5.</title>
        <authorList>
            <person name="Watanabe M."/>
            <person name="Kojima H."/>
            <person name="Fukui M."/>
        </authorList>
    </citation>
    <scope>NUCLEOTIDE SEQUENCE [LARGE SCALE GENOMIC DNA]</scope>
    <source>
        <strain evidence="2">NAW-5</strain>
    </source>
</reference>
<dbReference type="AlphaFoldDB" id="A0A2L2XEW9"/>
<evidence type="ECO:0000313" key="2">
    <source>
        <dbReference type="Proteomes" id="UP000239549"/>
    </source>
</evidence>
<comment type="caution">
    <text evidence="1">The sequence shown here is derived from an EMBL/GenBank/DDBJ whole genome shotgun (WGS) entry which is preliminary data.</text>
</comment>
<protein>
    <submittedName>
        <fullName evidence="1">Uncharacterized protein</fullName>
    </submittedName>
</protein>
<dbReference type="EMBL" id="BFAV01000150">
    <property type="protein sequence ID" value="GBF34788.1"/>
    <property type="molecule type" value="Genomic_DNA"/>
</dbReference>
<keyword evidence="2" id="KW-1185">Reference proteome</keyword>
<accession>A0A2L2XEW9</accession>
<gene>
    <name evidence="1" type="ORF">DCCM_3908</name>
</gene>
<organism evidence="1 2">
    <name type="scientific">Desulfocucumis palustris</name>
    <dbReference type="NCBI Taxonomy" id="1898651"/>
    <lineage>
        <taxon>Bacteria</taxon>
        <taxon>Bacillati</taxon>
        <taxon>Bacillota</taxon>
        <taxon>Clostridia</taxon>
        <taxon>Eubacteriales</taxon>
        <taxon>Desulfocucumaceae</taxon>
        <taxon>Desulfocucumis</taxon>
    </lineage>
</organism>
<proteinExistence type="predicted"/>
<evidence type="ECO:0000313" key="1">
    <source>
        <dbReference type="EMBL" id="GBF34788.1"/>
    </source>
</evidence>
<name>A0A2L2XEW9_9FIRM</name>